<dbReference type="EMBL" id="JAQGDS010000009">
    <property type="protein sequence ID" value="KAJ6258016.1"/>
    <property type="molecule type" value="Genomic_DNA"/>
</dbReference>
<protein>
    <recommendedName>
        <fullName evidence="3">Transcription factor domain-containing protein</fullName>
    </recommendedName>
</protein>
<evidence type="ECO:0000313" key="2">
    <source>
        <dbReference type="Proteomes" id="UP001221413"/>
    </source>
</evidence>
<sequence>MRLWYEESASSGYEPTLTTIQAGLMLVEYLIRDSLDFLAGAILASVITMSRQTDLDKPIPQNASQLKSNEEVETTRKKIDHARSVTAWGIFHLVTSYSRFFNHPPMTVLEVPVPCIIPDLRNVRSELNRTEFVDTGVTHRAVIDDDGVAFGMLSTYSPPSWGILGYQHGEQVNAQCLSDTCAYN</sequence>
<evidence type="ECO:0000313" key="1">
    <source>
        <dbReference type="EMBL" id="KAJ6258016.1"/>
    </source>
</evidence>
<organism evidence="1 2">
    <name type="scientific">Drechslerella dactyloides</name>
    <name type="common">Nematode-trapping fungus</name>
    <name type="synonym">Arthrobotrys dactyloides</name>
    <dbReference type="NCBI Taxonomy" id="74499"/>
    <lineage>
        <taxon>Eukaryota</taxon>
        <taxon>Fungi</taxon>
        <taxon>Dikarya</taxon>
        <taxon>Ascomycota</taxon>
        <taxon>Pezizomycotina</taxon>
        <taxon>Orbiliomycetes</taxon>
        <taxon>Orbiliales</taxon>
        <taxon>Orbiliaceae</taxon>
        <taxon>Drechslerella</taxon>
    </lineage>
</organism>
<proteinExistence type="predicted"/>
<dbReference type="AlphaFoldDB" id="A0AAD6IWI2"/>
<reference evidence="1" key="1">
    <citation type="submission" date="2023-01" db="EMBL/GenBank/DDBJ databases">
        <title>The chitinases involved in constricting ring structure development in the nematode-trapping fungus Drechslerella dactyloides.</title>
        <authorList>
            <person name="Wang R."/>
            <person name="Zhang L."/>
            <person name="Tang P."/>
            <person name="Li S."/>
            <person name="Liang L."/>
        </authorList>
    </citation>
    <scope>NUCLEOTIDE SEQUENCE</scope>
    <source>
        <strain evidence="1">YMF1.00031</strain>
    </source>
</reference>
<comment type="caution">
    <text evidence="1">The sequence shown here is derived from an EMBL/GenBank/DDBJ whole genome shotgun (WGS) entry which is preliminary data.</text>
</comment>
<keyword evidence="2" id="KW-1185">Reference proteome</keyword>
<name>A0AAD6IWI2_DREDA</name>
<evidence type="ECO:0008006" key="3">
    <source>
        <dbReference type="Google" id="ProtNLM"/>
    </source>
</evidence>
<accession>A0AAD6IWI2</accession>
<dbReference type="CDD" id="cd12148">
    <property type="entry name" value="fungal_TF_MHR"/>
    <property type="match status" value="1"/>
</dbReference>
<gene>
    <name evidence="1" type="ORF">Dda_6928</name>
</gene>
<dbReference type="Proteomes" id="UP001221413">
    <property type="component" value="Unassembled WGS sequence"/>
</dbReference>